<keyword evidence="1" id="KW-1133">Transmembrane helix</keyword>
<feature type="transmembrane region" description="Helical" evidence="1">
    <location>
        <begin position="203"/>
        <end position="224"/>
    </location>
</feature>
<protein>
    <submittedName>
        <fullName evidence="2">Uncharacterized protein</fullName>
    </submittedName>
</protein>
<name>A0A376BZR3_9FLAO</name>
<dbReference type="EMBL" id="UFTJ01000001">
    <property type="protein sequence ID" value="SSZ46971.1"/>
    <property type="molecule type" value="Genomic_DNA"/>
</dbReference>
<evidence type="ECO:0000313" key="3">
    <source>
        <dbReference type="Proteomes" id="UP000255515"/>
    </source>
</evidence>
<sequence>MTASQYKEIIDFLIAKKIPIDIILELKDHFVMQICETMTAQNLSFAQAFEQTQMAWKEDLEAAYPWYVIVRNERSVQTRIEKKMRADANQKAMIFALKITVFSFIFLILGTQWFSLEIYQKLLKGLLFFFLSVHFFFVMYFFIFNRILFKEKFKDVRFSIYQWKTFSFLPFAYLGLQFLTPWDEWASPLYFLNFSLINTTVKIIAYMGICWMIIYANTMLFHFLKTMHLLKRKINFL</sequence>
<feature type="transmembrane region" description="Helical" evidence="1">
    <location>
        <begin position="126"/>
        <end position="144"/>
    </location>
</feature>
<evidence type="ECO:0000313" key="2">
    <source>
        <dbReference type="EMBL" id="SSZ46971.1"/>
    </source>
</evidence>
<accession>A0A376BZR3</accession>
<feature type="transmembrane region" description="Helical" evidence="1">
    <location>
        <begin position="165"/>
        <end position="183"/>
    </location>
</feature>
<evidence type="ECO:0000256" key="1">
    <source>
        <dbReference type="SAM" id="Phobius"/>
    </source>
</evidence>
<reference evidence="2 3" key="1">
    <citation type="submission" date="2018-06" db="EMBL/GenBank/DDBJ databases">
        <authorList>
            <consortium name="Pathogen Informatics"/>
            <person name="Doyle S."/>
        </authorList>
    </citation>
    <scope>NUCLEOTIDE SEQUENCE [LARGE SCALE GENOMIC DNA]</scope>
    <source>
        <strain evidence="2 3">NCTC11661</strain>
    </source>
</reference>
<proteinExistence type="predicted"/>
<feature type="transmembrane region" description="Helical" evidence="1">
    <location>
        <begin position="92"/>
        <end position="114"/>
    </location>
</feature>
<keyword evidence="1" id="KW-0812">Transmembrane</keyword>
<dbReference type="Proteomes" id="UP000255515">
    <property type="component" value="Unassembled WGS sequence"/>
</dbReference>
<gene>
    <name evidence="2" type="ORF">NCTC11661_00634</name>
</gene>
<keyword evidence="1" id="KW-0472">Membrane</keyword>
<organism evidence="2 3">
    <name type="scientific">Bergeyella zoohelcum</name>
    <dbReference type="NCBI Taxonomy" id="1015"/>
    <lineage>
        <taxon>Bacteria</taxon>
        <taxon>Pseudomonadati</taxon>
        <taxon>Bacteroidota</taxon>
        <taxon>Flavobacteriia</taxon>
        <taxon>Flavobacteriales</taxon>
        <taxon>Weeksellaceae</taxon>
        <taxon>Bergeyella</taxon>
    </lineage>
</organism>
<dbReference type="AlphaFoldDB" id="A0A376BZR3"/>